<dbReference type="GO" id="GO:0051606">
    <property type="term" value="P:detection of stimulus"/>
    <property type="evidence" value="ECO:0007669"/>
    <property type="project" value="UniProtKB-ARBA"/>
</dbReference>
<proteinExistence type="inferred from homology"/>
<organism evidence="26 27">
    <name type="scientific">Quillaja saponaria</name>
    <name type="common">Soap bark tree</name>
    <dbReference type="NCBI Taxonomy" id="32244"/>
    <lineage>
        <taxon>Eukaryota</taxon>
        <taxon>Viridiplantae</taxon>
        <taxon>Streptophyta</taxon>
        <taxon>Embryophyta</taxon>
        <taxon>Tracheophyta</taxon>
        <taxon>Spermatophyta</taxon>
        <taxon>Magnoliopsida</taxon>
        <taxon>eudicotyledons</taxon>
        <taxon>Gunneridae</taxon>
        <taxon>Pentapetalae</taxon>
        <taxon>rosids</taxon>
        <taxon>fabids</taxon>
        <taxon>Fabales</taxon>
        <taxon>Quillajaceae</taxon>
        <taxon>Quillaja</taxon>
    </lineage>
</organism>
<evidence type="ECO:0000256" key="2">
    <source>
        <dbReference type="ARBA" id="ARBA00004191"/>
    </source>
</evidence>
<keyword evidence="13" id="KW-0677">Repeat</keyword>
<evidence type="ECO:0000256" key="5">
    <source>
        <dbReference type="ARBA" id="ARBA00022475"/>
    </source>
</evidence>
<keyword evidence="11 24" id="KW-0812">Transmembrane</keyword>
<keyword evidence="18 24" id="KW-0472">Membrane</keyword>
<comment type="catalytic activity">
    <reaction evidence="23">
        <text>L-seryl-[protein] + ATP = O-phospho-L-seryl-[protein] + ADP + H(+)</text>
        <dbReference type="Rhea" id="RHEA:17989"/>
        <dbReference type="Rhea" id="RHEA-COMP:9863"/>
        <dbReference type="Rhea" id="RHEA-COMP:11604"/>
        <dbReference type="ChEBI" id="CHEBI:15378"/>
        <dbReference type="ChEBI" id="CHEBI:29999"/>
        <dbReference type="ChEBI" id="CHEBI:30616"/>
        <dbReference type="ChEBI" id="CHEBI:83421"/>
        <dbReference type="ChEBI" id="CHEBI:456216"/>
        <dbReference type="EC" id="2.7.11.1"/>
    </reaction>
</comment>
<dbReference type="EC" id="2.7.11.1" evidence="4"/>
<dbReference type="Proteomes" id="UP001163823">
    <property type="component" value="Chromosome 6"/>
</dbReference>
<dbReference type="Pfam" id="PF00560">
    <property type="entry name" value="LRR_1"/>
    <property type="match status" value="7"/>
</dbReference>
<keyword evidence="20" id="KW-0325">Glycoprotein</keyword>
<evidence type="ECO:0000256" key="4">
    <source>
        <dbReference type="ARBA" id="ARBA00012513"/>
    </source>
</evidence>
<dbReference type="PROSITE" id="PS50011">
    <property type="entry name" value="PROTEIN_KINASE_DOM"/>
    <property type="match status" value="1"/>
</dbReference>
<evidence type="ECO:0000259" key="25">
    <source>
        <dbReference type="PROSITE" id="PS50011"/>
    </source>
</evidence>
<dbReference type="InterPro" id="IPR000719">
    <property type="entry name" value="Prot_kinase_dom"/>
</dbReference>
<dbReference type="EMBL" id="JARAOO010000006">
    <property type="protein sequence ID" value="KAJ7965706.1"/>
    <property type="molecule type" value="Genomic_DNA"/>
</dbReference>
<evidence type="ECO:0000256" key="6">
    <source>
        <dbReference type="ARBA" id="ARBA00022512"/>
    </source>
</evidence>
<dbReference type="PROSITE" id="PS00109">
    <property type="entry name" value="PROTEIN_KINASE_TYR"/>
    <property type="match status" value="1"/>
</dbReference>
<dbReference type="InterPro" id="IPR051716">
    <property type="entry name" value="Plant_RL_S/T_kinase"/>
</dbReference>
<keyword evidence="7" id="KW-0723">Serine/threonine-protein kinase</keyword>
<dbReference type="SMART" id="SM00369">
    <property type="entry name" value="LRR_TYP"/>
    <property type="match status" value="10"/>
</dbReference>
<feature type="transmembrane region" description="Helical" evidence="24">
    <location>
        <begin position="12"/>
        <end position="31"/>
    </location>
</feature>
<keyword evidence="9" id="KW-0433">Leucine-rich repeat</keyword>
<evidence type="ECO:0000256" key="11">
    <source>
        <dbReference type="ARBA" id="ARBA00022692"/>
    </source>
</evidence>
<protein>
    <recommendedName>
        <fullName evidence="4">non-specific serine/threonine protein kinase</fullName>
        <ecNumber evidence="4">2.7.11.1</ecNumber>
    </recommendedName>
</protein>
<keyword evidence="16" id="KW-0067">ATP-binding</keyword>
<dbReference type="Pfam" id="PF00069">
    <property type="entry name" value="Pkinase"/>
    <property type="match status" value="1"/>
</dbReference>
<dbReference type="GO" id="GO:0005886">
    <property type="term" value="C:plasma membrane"/>
    <property type="evidence" value="ECO:0007669"/>
    <property type="project" value="UniProtKB-SubCell"/>
</dbReference>
<evidence type="ECO:0000256" key="22">
    <source>
        <dbReference type="ARBA" id="ARBA00047899"/>
    </source>
</evidence>
<name>A0AAD7LWN2_QUISA</name>
<dbReference type="FunFam" id="1.10.510.10:FF:000445">
    <property type="entry name" value="MDIS1-interacting receptor like kinase 2"/>
    <property type="match status" value="1"/>
</dbReference>
<evidence type="ECO:0000256" key="1">
    <source>
        <dbReference type="ARBA" id="ARBA00004170"/>
    </source>
</evidence>
<evidence type="ECO:0000256" key="20">
    <source>
        <dbReference type="ARBA" id="ARBA00023180"/>
    </source>
</evidence>
<dbReference type="InterPro" id="IPR011009">
    <property type="entry name" value="Kinase-like_dom_sf"/>
</dbReference>
<dbReference type="Gene3D" id="3.80.10.10">
    <property type="entry name" value="Ribonuclease Inhibitor"/>
    <property type="match status" value="5"/>
</dbReference>
<keyword evidence="6" id="KW-0134">Cell wall</keyword>
<dbReference type="PANTHER" id="PTHR48053">
    <property type="entry name" value="LEUCINE RICH REPEAT FAMILY PROTEIN, EXPRESSED"/>
    <property type="match status" value="1"/>
</dbReference>
<evidence type="ECO:0000256" key="18">
    <source>
        <dbReference type="ARBA" id="ARBA00023136"/>
    </source>
</evidence>
<keyword evidence="14" id="KW-0547">Nucleotide-binding</keyword>
<dbReference type="FunFam" id="3.80.10.10:FF:000383">
    <property type="entry name" value="Leucine-rich repeat receptor protein kinase EMS1"/>
    <property type="match status" value="1"/>
</dbReference>
<evidence type="ECO:0000313" key="27">
    <source>
        <dbReference type="Proteomes" id="UP001163823"/>
    </source>
</evidence>
<dbReference type="InterPro" id="IPR003591">
    <property type="entry name" value="Leu-rich_rpt_typical-subtyp"/>
</dbReference>
<dbReference type="InterPro" id="IPR032675">
    <property type="entry name" value="LRR_dom_sf"/>
</dbReference>
<dbReference type="InterPro" id="IPR008266">
    <property type="entry name" value="Tyr_kinase_AS"/>
</dbReference>
<evidence type="ECO:0000256" key="19">
    <source>
        <dbReference type="ARBA" id="ARBA00023170"/>
    </source>
</evidence>
<evidence type="ECO:0000256" key="8">
    <source>
        <dbReference type="ARBA" id="ARBA00022553"/>
    </source>
</evidence>
<dbReference type="SUPFAM" id="SSF56112">
    <property type="entry name" value="Protein kinase-like (PK-like)"/>
    <property type="match status" value="1"/>
</dbReference>
<evidence type="ECO:0000256" key="7">
    <source>
        <dbReference type="ARBA" id="ARBA00022527"/>
    </source>
</evidence>
<evidence type="ECO:0000256" key="23">
    <source>
        <dbReference type="ARBA" id="ARBA00048679"/>
    </source>
</evidence>
<keyword evidence="10" id="KW-0808">Transferase</keyword>
<dbReference type="PANTHER" id="PTHR48053:SF168">
    <property type="entry name" value="LRR RECEPTOR-LIKE KINASE FAMILY PROTEIN"/>
    <property type="match status" value="1"/>
</dbReference>
<dbReference type="FunFam" id="3.80.10.10:FF:000470">
    <property type="entry name" value="LRR receptor-like serine/threonine-protein kinase RPK2"/>
    <property type="match status" value="1"/>
</dbReference>
<keyword evidence="6" id="KW-0964">Secreted</keyword>
<evidence type="ECO:0000313" key="26">
    <source>
        <dbReference type="EMBL" id="KAJ7965706.1"/>
    </source>
</evidence>
<feature type="domain" description="Protein kinase" evidence="25">
    <location>
        <begin position="763"/>
        <end position="1042"/>
    </location>
</feature>
<evidence type="ECO:0000256" key="13">
    <source>
        <dbReference type="ARBA" id="ARBA00022737"/>
    </source>
</evidence>
<keyword evidence="12" id="KW-0732">Signal</keyword>
<evidence type="ECO:0000256" key="14">
    <source>
        <dbReference type="ARBA" id="ARBA00022741"/>
    </source>
</evidence>
<comment type="similarity">
    <text evidence="21">Belongs to the polygalacturonase-inhibiting protein family.</text>
</comment>
<keyword evidence="8" id="KW-0597">Phosphoprotein</keyword>
<dbReference type="GO" id="GO:0004674">
    <property type="term" value="F:protein serine/threonine kinase activity"/>
    <property type="evidence" value="ECO:0007669"/>
    <property type="project" value="UniProtKB-KW"/>
</dbReference>
<dbReference type="Pfam" id="PF13855">
    <property type="entry name" value="LRR_8"/>
    <property type="match status" value="1"/>
</dbReference>
<dbReference type="FunFam" id="3.80.10.10:FF:000400">
    <property type="entry name" value="Nuclear pore complex protein NUP107"/>
    <property type="match status" value="1"/>
</dbReference>
<evidence type="ECO:0000256" key="3">
    <source>
        <dbReference type="ARBA" id="ARBA00004251"/>
    </source>
</evidence>
<dbReference type="Pfam" id="PF23598">
    <property type="entry name" value="LRR_14"/>
    <property type="match status" value="1"/>
</dbReference>
<dbReference type="GO" id="GO:0005524">
    <property type="term" value="F:ATP binding"/>
    <property type="evidence" value="ECO:0007669"/>
    <property type="project" value="UniProtKB-KW"/>
</dbReference>
<sequence>MVSSFANSISNLLLPFWGFLPVFFFHVLVLLHSFQISASVLFHTTHAPFASVFQVTNEVSANGREANALVKWKHSFDNQSQGLLSSWSHGSTTPCNWVGILCSESKSVTHINLGHFGLRGTLDGLNFSSFPNLNTINVSHNSFYGNIPRQIGELRKLQTLDLAYNKLSGGFPKSIGDLSRLSFLSFAVNNLSGSIPSEISQLTSLLQVELHDNGFSGSIPREIGTLRNLLIINLNNCKLTGLIPTSIGNLTNLVYLNLANNQLSNYIPREIGMLGNIQRLFLSKNSLSGFIPKEIGMLRNLSELDLSQNHISGRIPSTIGNLTELANLVLSMNNLSGSIPSTIGNLVKLTTLRLCTNRLSGTIPPEINNLTHLISLHLVYNSFHGHLPTQICLGRSLTNLTVAGNHFSGPVPASLKNCSSLIRVRLEDNQLTGNITDDFGVYPNLDYIDLSNNKLCGKLSPTWSRCHKLTSFKISNNNLSGSMPPELGEATQLFVLHLASNHLTGEIPKELGRLASLIELQISGNHLSGKVPLEFGLLEDLTLLDLAANNLSGIIPKQLGGLVKLLHLNLSRNQFEQSIPSEIGYMISLQNLNLAGNSLIGRIPASLGQLQRLETLNLSHNNLYGSLPSTFDGLLSLTYVDISYNQLEGSLPNIMAFHNATIEALRNNKGLCSNISGLVACPKIISDHPEGQRRKNVTLIVLFPIFGTLIVMFLVVGILYMVYQSASKTENQPQEEPIQNLFAVWSYDGKIVYENIVRATEDFDSRYCIGVGRCGSVYRAELQTGQVVAVKKFHSETDGKMSSIMKSFTAEIQTLTKIRHRNIVKLFGFCSHAQHCFLVYEYFEGGSLDMILKSMEKAIALDWHRRINIIKGVANALYYMHHNCSPPIIHRDISSKNILLNLDYEANLSDFGTTKILNPDSSNLTSFAGTFGYSAPELAYTLEANEKCDVYSYGVLTLEVVLGQHPGDLISSLFSPYSSSVCSTARNLLLKDVLDQRLSLPTYPFAEEVISVAKLALACLNESPRSRPSMEQVCEELSIPSLASSIQLNMITLGDLLI</sequence>
<comment type="catalytic activity">
    <reaction evidence="22">
        <text>L-threonyl-[protein] + ATP = O-phospho-L-threonyl-[protein] + ADP + H(+)</text>
        <dbReference type="Rhea" id="RHEA:46608"/>
        <dbReference type="Rhea" id="RHEA-COMP:11060"/>
        <dbReference type="Rhea" id="RHEA-COMP:11605"/>
        <dbReference type="ChEBI" id="CHEBI:15378"/>
        <dbReference type="ChEBI" id="CHEBI:30013"/>
        <dbReference type="ChEBI" id="CHEBI:30616"/>
        <dbReference type="ChEBI" id="CHEBI:61977"/>
        <dbReference type="ChEBI" id="CHEBI:456216"/>
        <dbReference type="EC" id="2.7.11.1"/>
    </reaction>
</comment>
<evidence type="ECO:0000256" key="24">
    <source>
        <dbReference type="SAM" id="Phobius"/>
    </source>
</evidence>
<evidence type="ECO:0000256" key="15">
    <source>
        <dbReference type="ARBA" id="ARBA00022777"/>
    </source>
</evidence>
<dbReference type="AlphaFoldDB" id="A0AAD7LWN2"/>
<evidence type="ECO:0000256" key="16">
    <source>
        <dbReference type="ARBA" id="ARBA00022840"/>
    </source>
</evidence>
<dbReference type="PRINTS" id="PR00019">
    <property type="entry name" value="LEURICHRPT"/>
</dbReference>
<evidence type="ECO:0000256" key="21">
    <source>
        <dbReference type="ARBA" id="ARBA00038043"/>
    </source>
</evidence>
<dbReference type="InterPro" id="IPR013210">
    <property type="entry name" value="LRR_N_plant-typ"/>
</dbReference>
<feature type="transmembrane region" description="Helical" evidence="24">
    <location>
        <begin position="699"/>
        <end position="723"/>
    </location>
</feature>
<dbReference type="InterPro" id="IPR001611">
    <property type="entry name" value="Leu-rich_rpt"/>
</dbReference>
<comment type="caution">
    <text evidence="26">The sequence shown here is derived from an EMBL/GenBank/DDBJ whole genome shotgun (WGS) entry which is preliminary data.</text>
</comment>
<dbReference type="Gene3D" id="1.10.510.10">
    <property type="entry name" value="Transferase(Phosphotransferase) domain 1"/>
    <property type="match status" value="1"/>
</dbReference>
<dbReference type="InterPro" id="IPR055414">
    <property type="entry name" value="LRR_R13L4/SHOC2-like"/>
</dbReference>
<dbReference type="KEGG" id="qsa:O6P43_015300"/>
<evidence type="ECO:0000256" key="12">
    <source>
        <dbReference type="ARBA" id="ARBA00022729"/>
    </source>
</evidence>
<keyword evidence="19 26" id="KW-0675">Receptor</keyword>
<dbReference type="Gene3D" id="3.30.200.20">
    <property type="entry name" value="Phosphorylase Kinase, domain 1"/>
    <property type="match status" value="1"/>
</dbReference>
<keyword evidence="27" id="KW-1185">Reference proteome</keyword>
<dbReference type="FunFam" id="3.30.200.20:FF:000309">
    <property type="entry name" value="Leucine-rich repeat receptor protein kinase MSP1"/>
    <property type="match status" value="1"/>
</dbReference>
<comment type="subcellular location">
    <subcellularLocation>
        <location evidence="3">Cell membrane</location>
        <topology evidence="3">Single-pass type I membrane protein</topology>
    </subcellularLocation>
    <subcellularLocation>
        <location evidence="1">Membrane</location>
        <topology evidence="1">Peripheral membrane protein</topology>
    </subcellularLocation>
    <subcellularLocation>
        <location evidence="2">Secreted</location>
        <location evidence="2">Cell wall</location>
    </subcellularLocation>
</comment>
<evidence type="ECO:0000256" key="9">
    <source>
        <dbReference type="ARBA" id="ARBA00022614"/>
    </source>
</evidence>
<dbReference type="Pfam" id="PF08263">
    <property type="entry name" value="LRRNT_2"/>
    <property type="match status" value="1"/>
</dbReference>
<gene>
    <name evidence="26" type="ORF">O6P43_015300</name>
</gene>
<evidence type="ECO:0000256" key="17">
    <source>
        <dbReference type="ARBA" id="ARBA00022989"/>
    </source>
</evidence>
<keyword evidence="17 24" id="KW-1133">Transmembrane helix</keyword>
<evidence type="ECO:0000256" key="10">
    <source>
        <dbReference type="ARBA" id="ARBA00022679"/>
    </source>
</evidence>
<dbReference type="FunFam" id="3.80.10.10:FF:000177">
    <property type="entry name" value="Leucine-rich repeat receptor-like serine/threonine-protein kinase At1g17230"/>
    <property type="match status" value="1"/>
</dbReference>
<reference evidence="26" key="1">
    <citation type="journal article" date="2023" name="Science">
        <title>Elucidation of the pathway for biosynthesis of saponin adjuvants from the soapbark tree.</title>
        <authorList>
            <person name="Reed J."/>
            <person name="Orme A."/>
            <person name="El-Demerdash A."/>
            <person name="Owen C."/>
            <person name="Martin L.B.B."/>
            <person name="Misra R.C."/>
            <person name="Kikuchi S."/>
            <person name="Rejzek M."/>
            <person name="Martin A.C."/>
            <person name="Harkess A."/>
            <person name="Leebens-Mack J."/>
            <person name="Louveau T."/>
            <person name="Stephenson M.J."/>
            <person name="Osbourn A."/>
        </authorList>
    </citation>
    <scope>NUCLEOTIDE SEQUENCE</scope>
    <source>
        <strain evidence="26">S10</strain>
    </source>
</reference>
<dbReference type="SUPFAM" id="SSF52058">
    <property type="entry name" value="L domain-like"/>
    <property type="match status" value="3"/>
</dbReference>
<keyword evidence="15 26" id="KW-0418">Kinase</keyword>
<accession>A0AAD7LWN2</accession>
<keyword evidence="5" id="KW-1003">Cell membrane</keyword>